<organism evidence="4 5">
    <name type="scientific">Candidatus Merdivivens pullicola</name>
    <dbReference type="NCBI Taxonomy" id="2840872"/>
    <lineage>
        <taxon>Bacteria</taxon>
        <taxon>Pseudomonadati</taxon>
        <taxon>Bacteroidota</taxon>
        <taxon>Bacteroidia</taxon>
        <taxon>Bacteroidales</taxon>
        <taxon>Muribaculaceae</taxon>
        <taxon>Muribaculaceae incertae sedis</taxon>
        <taxon>Candidatus Merdivivens</taxon>
    </lineage>
</organism>
<dbReference type="EMBL" id="JADIMA010000046">
    <property type="protein sequence ID" value="MBO8473027.1"/>
    <property type="molecule type" value="Genomic_DNA"/>
</dbReference>
<keyword evidence="1" id="KW-0732">Signal</keyword>
<dbReference type="Pfam" id="PF01476">
    <property type="entry name" value="LysM"/>
    <property type="match status" value="2"/>
</dbReference>
<dbReference type="SMART" id="SM00257">
    <property type="entry name" value="LysM"/>
    <property type="match status" value="2"/>
</dbReference>
<dbReference type="SUPFAM" id="SSF53822">
    <property type="entry name" value="Periplasmic binding protein-like I"/>
    <property type="match status" value="1"/>
</dbReference>
<dbReference type="PANTHER" id="PTHR33734:SF22">
    <property type="entry name" value="MEMBRANE-BOUND LYTIC MUREIN TRANSGLYCOSYLASE D"/>
    <property type="match status" value="1"/>
</dbReference>
<protein>
    <submittedName>
        <fullName evidence="4">LysM peptidoglycan-binding domain-containing protein</fullName>
    </submittedName>
</protein>
<accession>A0A9D9NGW6</accession>
<dbReference type="PANTHER" id="PTHR33734">
    <property type="entry name" value="LYSM DOMAIN-CONTAINING GPI-ANCHORED PROTEIN 2"/>
    <property type="match status" value="1"/>
</dbReference>
<dbReference type="InterPro" id="IPR036779">
    <property type="entry name" value="LysM_dom_sf"/>
</dbReference>
<evidence type="ECO:0000256" key="1">
    <source>
        <dbReference type="SAM" id="SignalP"/>
    </source>
</evidence>
<feature type="domain" description="LysM" evidence="3">
    <location>
        <begin position="129"/>
        <end position="172"/>
    </location>
</feature>
<evidence type="ECO:0000313" key="5">
    <source>
        <dbReference type="Proteomes" id="UP000823604"/>
    </source>
</evidence>
<dbReference type="Proteomes" id="UP000823604">
    <property type="component" value="Unassembled WGS sequence"/>
</dbReference>
<feature type="domain" description="LysM" evidence="3">
    <location>
        <begin position="46"/>
        <end position="91"/>
    </location>
</feature>
<gene>
    <name evidence="4" type="ORF">IAB81_05300</name>
</gene>
<proteinExistence type="predicted"/>
<dbReference type="InterPro" id="IPR028082">
    <property type="entry name" value="Peripla_BP_I"/>
</dbReference>
<dbReference type="Gene3D" id="3.10.350.10">
    <property type="entry name" value="LysM domain"/>
    <property type="match status" value="2"/>
</dbReference>
<dbReference type="CDD" id="cd06268">
    <property type="entry name" value="PBP1_ABC_transporter_LIVBP-like"/>
    <property type="match status" value="1"/>
</dbReference>
<evidence type="ECO:0000259" key="3">
    <source>
        <dbReference type="PROSITE" id="PS51782"/>
    </source>
</evidence>
<sequence>MRRLAYLISVLLLSVISLNHICAQVYEPAPVTVSTEKIRMDGQLYYVHKVVEKQTLYSIAKAYGVSTEDITAVNPELKDGNSLKTGSTILIPASPVSKQADAAAEAKKENIQAPSNEKDSDRFDGIDYFTHKVKWYENLQSIAKKYGVSQELIIEFNNLESIYVKKRQILKIPDPEFIARAEALVSGEKSGTEETAPASDTEEKAAAVSLEEPENLFFDSASPRGAQVTISLVLPLECSLEGSGGNTNYMDFYSGALLAAKSLNDRGIKLEINVIDTQEYNSSADIAESGILDGSAYVIGPVHAREIAGMLPYCKRKGIATVSPLDHKALELAYEYDNLVQIPVSAASQFNDIASWINENKAGGTVLVLSEVGGTGGPEKEMAENALARIGMEYKTFSYNILQGRGVEHSISGLLDINAVNHIVIASENEAFVNDAIRNINTLCTVGKYNIRTYGTAKLRSFETIETEHFHNVNLHLSMGYYVDYNSRETMRFLGQYRAVFNTEPSPFAFQGYDAFMFFATVASLKNGSEPIRLEDMPCMHLLQSDMKFERVSENGGYENKAARRIVFLNDYTVKLVEGSAF</sequence>
<feature type="chain" id="PRO_5038483581" evidence="1">
    <location>
        <begin position="23"/>
        <end position="582"/>
    </location>
</feature>
<comment type="caution">
    <text evidence="4">The sequence shown here is derived from an EMBL/GenBank/DDBJ whole genome shotgun (WGS) entry which is preliminary data.</text>
</comment>
<reference evidence="4" key="2">
    <citation type="journal article" date="2021" name="PeerJ">
        <title>Extensive microbial diversity within the chicken gut microbiome revealed by metagenomics and culture.</title>
        <authorList>
            <person name="Gilroy R."/>
            <person name="Ravi A."/>
            <person name="Getino M."/>
            <person name="Pursley I."/>
            <person name="Horton D.L."/>
            <person name="Alikhan N.F."/>
            <person name="Baker D."/>
            <person name="Gharbi K."/>
            <person name="Hall N."/>
            <person name="Watson M."/>
            <person name="Adriaenssens E.M."/>
            <person name="Foster-Nyarko E."/>
            <person name="Jarju S."/>
            <person name="Secka A."/>
            <person name="Antonio M."/>
            <person name="Oren A."/>
            <person name="Chaudhuri R.R."/>
            <person name="La Ragione R."/>
            <person name="Hildebrand F."/>
            <person name="Pallen M.J."/>
        </authorList>
    </citation>
    <scope>NUCLEOTIDE SEQUENCE</scope>
    <source>
        <strain evidence="4">B1-8020</strain>
    </source>
</reference>
<dbReference type="Gene3D" id="3.40.50.2300">
    <property type="match status" value="2"/>
</dbReference>
<evidence type="ECO:0000259" key="2">
    <source>
        <dbReference type="PROSITE" id="PS50943"/>
    </source>
</evidence>
<dbReference type="SUPFAM" id="SSF54106">
    <property type="entry name" value="LysM domain"/>
    <property type="match status" value="2"/>
</dbReference>
<feature type="signal peptide" evidence="1">
    <location>
        <begin position="1"/>
        <end position="22"/>
    </location>
</feature>
<dbReference type="PROSITE" id="PS50943">
    <property type="entry name" value="HTH_CROC1"/>
    <property type="match status" value="1"/>
</dbReference>
<evidence type="ECO:0000313" key="4">
    <source>
        <dbReference type="EMBL" id="MBO8473027.1"/>
    </source>
</evidence>
<reference evidence="4" key="1">
    <citation type="submission" date="2020-10" db="EMBL/GenBank/DDBJ databases">
        <authorList>
            <person name="Gilroy R."/>
        </authorList>
    </citation>
    <scope>NUCLEOTIDE SEQUENCE</scope>
    <source>
        <strain evidence="4">B1-8020</strain>
    </source>
</reference>
<name>A0A9D9NGW6_9BACT</name>
<dbReference type="AlphaFoldDB" id="A0A9D9NGW6"/>
<feature type="domain" description="HTH cro/C1-type" evidence="2">
    <location>
        <begin position="54"/>
        <end position="70"/>
    </location>
</feature>
<dbReference type="InterPro" id="IPR018392">
    <property type="entry name" value="LysM"/>
</dbReference>
<dbReference type="InterPro" id="IPR001387">
    <property type="entry name" value="Cro/C1-type_HTH"/>
</dbReference>
<dbReference type="CDD" id="cd00118">
    <property type="entry name" value="LysM"/>
    <property type="match status" value="2"/>
</dbReference>
<dbReference type="PROSITE" id="PS51782">
    <property type="entry name" value="LYSM"/>
    <property type="match status" value="2"/>
</dbReference>